<dbReference type="Gene3D" id="1.25.10.90">
    <property type="match status" value="1"/>
</dbReference>
<keyword evidence="2" id="KW-1185">Reference proteome</keyword>
<dbReference type="CDD" id="cd07064">
    <property type="entry name" value="AlkD_like_1"/>
    <property type="match status" value="1"/>
</dbReference>
<dbReference type="PANTHER" id="PTHR34070:SF1">
    <property type="entry name" value="DNA ALKYLATION REPAIR PROTEIN"/>
    <property type="match status" value="1"/>
</dbReference>
<accession>A0ABV7PDF8</accession>
<dbReference type="InterPro" id="IPR014825">
    <property type="entry name" value="DNA_alkylation"/>
</dbReference>
<sequence length="239" mass="26871">MNEVKGLVSAVRNGLAALADPAKAPSMRAYMKSEMPFLGVTSPPRAALLKHVYAEHSLPDRVSFSTAVLTLWREASFREERYAAIALSGYRAYARWQDSELLGLYEEMIVTGAWWDYVDEVAIRRVGPIQRAEPETMTPLMLTWAYDEDKWRRRTSVICQVGAKGSTDTDLLTRAVEANIDDRDFFLRKGIGWALREYAKTEPDWVRAFVAAHPALSHLSRKEALKHLGGRVPASGRAC</sequence>
<organism evidence="1 2">
    <name type="scientific">Amycolatopsis speibonae</name>
    <dbReference type="NCBI Taxonomy" id="1450224"/>
    <lineage>
        <taxon>Bacteria</taxon>
        <taxon>Bacillati</taxon>
        <taxon>Actinomycetota</taxon>
        <taxon>Actinomycetes</taxon>
        <taxon>Pseudonocardiales</taxon>
        <taxon>Pseudonocardiaceae</taxon>
        <taxon>Amycolatopsis</taxon>
    </lineage>
</organism>
<dbReference type="PANTHER" id="PTHR34070">
    <property type="entry name" value="ARMADILLO-TYPE FOLD"/>
    <property type="match status" value="1"/>
</dbReference>
<name>A0ABV7PDF8_9PSEU</name>
<dbReference type="Proteomes" id="UP001595645">
    <property type="component" value="Unassembled WGS sequence"/>
</dbReference>
<dbReference type="RefSeq" id="WP_378247400.1">
    <property type="nucleotide sequence ID" value="NZ_JBHRWK010000152.1"/>
</dbReference>
<dbReference type="EMBL" id="JBHRWK010000152">
    <property type="protein sequence ID" value="MFC3456238.1"/>
    <property type="molecule type" value="Genomic_DNA"/>
</dbReference>
<reference evidence="2" key="1">
    <citation type="journal article" date="2019" name="Int. J. Syst. Evol. Microbiol.">
        <title>The Global Catalogue of Microorganisms (GCM) 10K type strain sequencing project: providing services to taxonomists for standard genome sequencing and annotation.</title>
        <authorList>
            <consortium name="The Broad Institute Genomics Platform"/>
            <consortium name="The Broad Institute Genome Sequencing Center for Infectious Disease"/>
            <person name="Wu L."/>
            <person name="Ma J."/>
        </authorList>
    </citation>
    <scope>NUCLEOTIDE SEQUENCE [LARGE SCALE GENOMIC DNA]</scope>
    <source>
        <strain evidence="2">CGMCC 4.7676</strain>
    </source>
</reference>
<evidence type="ECO:0000313" key="1">
    <source>
        <dbReference type="EMBL" id="MFC3456238.1"/>
    </source>
</evidence>
<protein>
    <submittedName>
        <fullName evidence="1">DNA alkylation repair protein</fullName>
    </submittedName>
</protein>
<evidence type="ECO:0000313" key="2">
    <source>
        <dbReference type="Proteomes" id="UP001595645"/>
    </source>
</evidence>
<dbReference type="InterPro" id="IPR016024">
    <property type="entry name" value="ARM-type_fold"/>
</dbReference>
<gene>
    <name evidence="1" type="ORF">ACFOSH_43025</name>
</gene>
<dbReference type="SUPFAM" id="SSF48371">
    <property type="entry name" value="ARM repeat"/>
    <property type="match status" value="1"/>
</dbReference>
<proteinExistence type="predicted"/>
<comment type="caution">
    <text evidence="1">The sequence shown here is derived from an EMBL/GenBank/DDBJ whole genome shotgun (WGS) entry which is preliminary data.</text>
</comment>
<dbReference type="Pfam" id="PF08713">
    <property type="entry name" value="DNA_alkylation"/>
    <property type="match status" value="1"/>
</dbReference>